<reference evidence="1 2" key="1">
    <citation type="journal article" date="2019" name="Commun. Biol.">
        <title>The bagworm genome reveals a unique fibroin gene that provides high tensile strength.</title>
        <authorList>
            <person name="Kono N."/>
            <person name="Nakamura H."/>
            <person name="Ohtoshi R."/>
            <person name="Tomita M."/>
            <person name="Numata K."/>
            <person name="Arakawa K."/>
        </authorList>
    </citation>
    <scope>NUCLEOTIDE SEQUENCE [LARGE SCALE GENOMIC DNA]</scope>
</reference>
<dbReference type="OrthoDB" id="1728974at2759"/>
<organism evidence="1 2">
    <name type="scientific">Eumeta variegata</name>
    <name type="common">Bagworm moth</name>
    <name type="synonym">Eumeta japonica</name>
    <dbReference type="NCBI Taxonomy" id="151549"/>
    <lineage>
        <taxon>Eukaryota</taxon>
        <taxon>Metazoa</taxon>
        <taxon>Ecdysozoa</taxon>
        <taxon>Arthropoda</taxon>
        <taxon>Hexapoda</taxon>
        <taxon>Insecta</taxon>
        <taxon>Pterygota</taxon>
        <taxon>Neoptera</taxon>
        <taxon>Endopterygota</taxon>
        <taxon>Lepidoptera</taxon>
        <taxon>Glossata</taxon>
        <taxon>Ditrysia</taxon>
        <taxon>Tineoidea</taxon>
        <taxon>Psychidae</taxon>
        <taxon>Oiketicinae</taxon>
        <taxon>Eumeta</taxon>
    </lineage>
</organism>
<dbReference type="AlphaFoldDB" id="A0A4C1ZT04"/>
<proteinExistence type="predicted"/>
<accession>A0A4C1ZT04</accession>
<evidence type="ECO:0000313" key="1">
    <source>
        <dbReference type="EMBL" id="GBP91606.1"/>
    </source>
</evidence>
<comment type="caution">
    <text evidence="1">The sequence shown here is derived from an EMBL/GenBank/DDBJ whole genome shotgun (WGS) entry which is preliminary data.</text>
</comment>
<name>A0A4C1ZT04_EUMVA</name>
<sequence length="132" mass="15666">MPRYYTWNATTKKFQRRKQGNAVLGHPGMRYTDALGRIYTVHPKNDEYFYSRLLLIRISSRNPDLEAREEVQSLVKALLLIEDMCARLFVRDYLCVIRHYGSKCFFWHSGHIDRRLPYGSFSVKITLKPSNY</sequence>
<keyword evidence="2" id="KW-1185">Reference proteome</keyword>
<protein>
    <submittedName>
        <fullName evidence="1">Uncharacterized protein</fullName>
    </submittedName>
</protein>
<dbReference type="Proteomes" id="UP000299102">
    <property type="component" value="Unassembled WGS sequence"/>
</dbReference>
<evidence type="ECO:0000313" key="2">
    <source>
        <dbReference type="Proteomes" id="UP000299102"/>
    </source>
</evidence>
<dbReference type="EMBL" id="BGZK01002187">
    <property type="protein sequence ID" value="GBP91606.1"/>
    <property type="molecule type" value="Genomic_DNA"/>
</dbReference>
<gene>
    <name evidence="1" type="ORF">EVAR_99905_1</name>
</gene>